<keyword evidence="14" id="KW-1185">Reference proteome</keyword>
<proteinExistence type="inferred from homology"/>
<dbReference type="PANTHER" id="PTHR42752:SF1">
    <property type="entry name" value="IMIDAZOLONEPROPIONASE-RELATED"/>
    <property type="match status" value="1"/>
</dbReference>
<dbReference type="GO" id="GO:0050480">
    <property type="term" value="F:imidazolonepropionase activity"/>
    <property type="evidence" value="ECO:0007669"/>
    <property type="project" value="UniProtKB-EC"/>
</dbReference>
<comment type="caution">
    <text evidence="13">The sequence shown here is derived from an EMBL/GenBank/DDBJ whole genome shotgun (WGS) entry which is preliminary data.</text>
</comment>
<keyword evidence="9" id="KW-0369">Histidine metabolism</keyword>
<evidence type="ECO:0000256" key="4">
    <source>
        <dbReference type="ARBA" id="ARBA00008002"/>
    </source>
</evidence>
<dbReference type="Gene3D" id="2.30.40.10">
    <property type="entry name" value="Urease, subunit C, domain 1"/>
    <property type="match status" value="1"/>
</dbReference>
<dbReference type="Gene3D" id="3.20.20.140">
    <property type="entry name" value="Metal-dependent hydrolases"/>
    <property type="match status" value="1"/>
</dbReference>
<evidence type="ECO:0000256" key="9">
    <source>
        <dbReference type="ARBA" id="ARBA00022808"/>
    </source>
</evidence>
<accession>A0AAW0U1G8</accession>
<comment type="pathway">
    <text evidence="3">Amino-acid degradation; L-histidine degradation into L-glutamate; N-formimidoyl-L-glutamate from L-histidine: step 3/3.</text>
</comment>
<sequence length="352" mass="37553">MLTLIPVWAGDRVHEFAMKLAGATYMEVHKAGGGINFTVTHTRGATEDQLLHLLLPRLHRMVRAGTTMAECKSGYGLDVENEMKMLRVLERARPLAPLTISSTFCGAHSVPKGLTAEEATRLVVEEQLPAVKAAVEAGKMSVDAVDVFCERGVFSVEQSRAILQAGRRLGFLLNFHADELNPLGGAEMGASLGAEAMSHLEEVSKEGIAAMAEAGTVAVLLPTTAYILRLPTPPARDMIEAGVPVALGSDFNPNAFCLSMPLVMHLACVTFKLTLNEALTAATLHAAHALRKADTHGSLQPGKMGDMLVLDAPRWEHLVYQLGGADDVITHVIKAGRVVHTRPNPAAPSATP</sequence>
<evidence type="ECO:0000256" key="7">
    <source>
        <dbReference type="ARBA" id="ARBA00022723"/>
    </source>
</evidence>
<evidence type="ECO:0000313" key="13">
    <source>
        <dbReference type="EMBL" id="KAK8393882.1"/>
    </source>
</evidence>
<name>A0AAW0U1G8_SCYPA</name>
<dbReference type="SUPFAM" id="SSF51556">
    <property type="entry name" value="Metallo-dependent hydrolases"/>
    <property type="match status" value="1"/>
</dbReference>
<evidence type="ECO:0000256" key="1">
    <source>
        <dbReference type="ARBA" id="ARBA00000853"/>
    </source>
</evidence>
<keyword evidence="10" id="KW-0862">Zinc</keyword>
<dbReference type="GO" id="GO:0005737">
    <property type="term" value="C:cytoplasm"/>
    <property type="evidence" value="ECO:0007669"/>
    <property type="project" value="InterPro"/>
</dbReference>
<dbReference type="InterPro" id="IPR032466">
    <property type="entry name" value="Metal_Hydrolase"/>
</dbReference>
<evidence type="ECO:0000256" key="10">
    <source>
        <dbReference type="ARBA" id="ARBA00022833"/>
    </source>
</evidence>
<dbReference type="InterPro" id="IPR005920">
    <property type="entry name" value="HutI"/>
</dbReference>
<evidence type="ECO:0000256" key="3">
    <source>
        <dbReference type="ARBA" id="ARBA00004758"/>
    </source>
</evidence>
<dbReference type="GO" id="GO:0046872">
    <property type="term" value="F:metal ion binding"/>
    <property type="evidence" value="ECO:0007669"/>
    <property type="project" value="UniProtKB-KW"/>
</dbReference>
<evidence type="ECO:0000256" key="6">
    <source>
        <dbReference type="ARBA" id="ARBA00013406"/>
    </source>
</evidence>
<evidence type="ECO:0000313" key="14">
    <source>
        <dbReference type="Proteomes" id="UP001487740"/>
    </source>
</evidence>
<dbReference type="AlphaFoldDB" id="A0AAW0U1G8"/>
<keyword evidence="8" id="KW-0378">Hydrolase</keyword>
<dbReference type="GO" id="GO:0019556">
    <property type="term" value="P:L-histidine catabolic process to glutamate and formamide"/>
    <property type="evidence" value="ECO:0007669"/>
    <property type="project" value="InterPro"/>
</dbReference>
<comment type="cofactor">
    <cofactor evidence="2">
        <name>Fe(3+)</name>
        <dbReference type="ChEBI" id="CHEBI:29034"/>
    </cofactor>
</comment>
<evidence type="ECO:0000256" key="2">
    <source>
        <dbReference type="ARBA" id="ARBA00001965"/>
    </source>
</evidence>
<keyword evidence="11" id="KW-0408">Iron</keyword>
<dbReference type="InterPro" id="IPR011059">
    <property type="entry name" value="Metal-dep_hydrolase_composite"/>
</dbReference>
<keyword evidence="7" id="KW-0479">Metal-binding</keyword>
<dbReference type="InterPro" id="IPR006680">
    <property type="entry name" value="Amidohydro-rel"/>
</dbReference>
<dbReference type="Pfam" id="PF01979">
    <property type="entry name" value="Amidohydro_1"/>
    <property type="match status" value="1"/>
</dbReference>
<evidence type="ECO:0000256" key="8">
    <source>
        <dbReference type="ARBA" id="ARBA00022801"/>
    </source>
</evidence>
<dbReference type="NCBIfam" id="TIGR01224">
    <property type="entry name" value="hutI"/>
    <property type="match status" value="1"/>
</dbReference>
<feature type="domain" description="Amidohydrolase-related" evidence="12">
    <location>
        <begin position="60"/>
        <end position="339"/>
    </location>
</feature>
<dbReference type="PANTHER" id="PTHR42752">
    <property type="entry name" value="IMIDAZOLONEPROPIONASE"/>
    <property type="match status" value="1"/>
</dbReference>
<dbReference type="EMBL" id="JARAKH010000020">
    <property type="protein sequence ID" value="KAK8393882.1"/>
    <property type="molecule type" value="Genomic_DNA"/>
</dbReference>
<dbReference type="FunFam" id="3.20.20.140:FF:000007">
    <property type="entry name" value="Imidazolonepropionase"/>
    <property type="match status" value="1"/>
</dbReference>
<comment type="catalytic activity">
    <reaction evidence="1">
        <text>4-imidazolone-5-propanoate + H2O = N-formimidoyl-L-glutamate</text>
        <dbReference type="Rhea" id="RHEA:23660"/>
        <dbReference type="ChEBI" id="CHEBI:15377"/>
        <dbReference type="ChEBI" id="CHEBI:58928"/>
        <dbReference type="ChEBI" id="CHEBI:77893"/>
        <dbReference type="EC" id="3.5.2.7"/>
    </reaction>
</comment>
<dbReference type="EC" id="3.5.2.7" evidence="5"/>
<protein>
    <recommendedName>
        <fullName evidence="6">Probable imidazolonepropionase</fullName>
        <ecNumber evidence="5">3.5.2.7</ecNumber>
    </recommendedName>
</protein>
<organism evidence="13 14">
    <name type="scientific">Scylla paramamosain</name>
    <name type="common">Mud crab</name>
    <dbReference type="NCBI Taxonomy" id="85552"/>
    <lineage>
        <taxon>Eukaryota</taxon>
        <taxon>Metazoa</taxon>
        <taxon>Ecdysozoa</taxon>
        <taxon>Arthropoda</taxon>
        <taxon>Crustacea</taxon>
        <taxon>Multicrustacea</taxon>
        <taxon>Malacostraca</taxon>
        <taxon>Eumalacostraca</taxon>
        <taxon>Eucarida</taxon>
        <taxon>Decapoda</taxon>
        <taxon>Pleocyemata</taxon>
        <taxon>Brachyura</taxon>
        <taxon>Eubrachyura</taxon>
        <taxon>Portunoidea</taxon>
        <taxon>Portunidae</taxon>
        <taxon>Portuninae</taxon>
        <taxon>Scylla</taxon>
    </lineage>
</organism>
<evidence type="ECO:0000256" key="5">
    <source>
        <dbReference type="ARBA" id="ARBA00012864"/>
    </source>
</evidence>
<reference evidence="13 14" key="1">
    <citation type="submission" date="2023-03" db="EMBL/GenBank/DDBJ databases">
        <title>High-quality genome of Scylla paramamosain provides insights in environmental adaptation.</title>
        <authorList>
            <person name="Zhang L."/>
        </authorList>
    </citation>
    <scope>NUCLEOTIDE SEQUENCE [LARGE SCALE GENOMIC DNA]</scope>
    <source>
        <strain evidence="13">LZ_2023a</strain>
        <tissue evidence="13">Muscle</tissue>
    </source>
</reference>
<evidence type="ECO:0000259" key="12">
    <source>
        <dbReference type="Pfam" id="PF01979"/>
    </source>
</evidence>
<comment type="similarity">
    <text evidence="4">Belongs to the metallo-dependent hydrolases superfamily. HutI family.</text>
</comment>
<dbReference type="Proteomes" id="UP001487740">
    <property type="component" value="Unassembled WGS sequence"/>
</dbReference>
<evidence type="ECO:0000256" key="11">
    <source>
        <dbReference type="ARBA" id="ARBA00023004"/>
    </source>
</evidence>
<gene>
    <name evidence="13" type="ORF">O3P69_006903</name>
</gene>